<evidence type="ECO:0000259" key="3">
    <source>
        <dbReference type="Pfam" id="PF13538"/>
    </source>
</evidence>
<dbReference type="Pfam" id="PF13538">
    <property type="entry name" value="UvrD_C_2"/>
    <property type="match status" value="1"/>
</dbReference>
<gene>
    <name evidence="5" type="ORF">S01H1_03462</name>
</gene>
<reference evidence="5" key="1">
    <citation type="journal article" date="2014" name="Front. Microbiol.">
        <title>High frequency of phylogenetically diverse reductive dehalogenase-homologous genes in deep subseafloor sedimentary metagenomes.</title>
        <authorList>
            <person name="Kawai M."/>
            <person name="Futagami T."/>
            <person name="Toyoda A."/>
            <person name="Takaki Y."/>
            <person name="Nishi S."/>
            <person name="Hori S."/>
            <person name="Arai W."/>
            <person name="Tsubouchi T."/>
            <person name="Morono Y."/>
            <person name="Uchiyama I."/>
            <person name="Ito T."/>
            <person name="Fujiyama A."/>
            <person name="Inagaki F."/>
            <person name="Takami H."/>
        </authorList>
    </citation>
    <scope>NUCLEOTIDE SEQUENCE</scope>
    <source>
        <strain evidence="5">Expedition CK06-06</strain>
    </source>
</reference>
<keyword evidence="2" id="KW-0067">ATP-binding</keyword>
<evidence type="ECO:0008006" key="6">
    <source>
        <dbReference type="Google" id="ProtNLM"/>
    </source>
</evidence>
<comment type="caution">
    <text evidence="5">The sequence shown here is derived from an EMBL/GenBank/DDBJ whole genome shotgun (WGS) entry which is preliminary data.</text>
</comment>
<dbReference type="EMBL" id="BARS01001885">
    <property type="protein sequence ID" value="GAF77739.1"/>
    <property type="molecule type" value="Genomic_DNA"/>
</dbReference>
<accession>X0S9P8</accession>
<dbReference type="InterPro" id="IPR027785">
    <property type="entry name" value="UvrD-like_helicase_C"/>
</dbReference>
<keyword evidence="1" id="KW-0547">Nucleotide-binding</keyword>
<dbReference type="Pfam" id="PF13604">
    <property type="entry name" value="AAA_30"/>
    <property type="match status" value="1"/>
</dbReference>
<organism evidence="5">
    <name type="scientific">marine sediment metagenome</name>
    <dbReference type="NCBI Taxonomy" id="412755"/>
    <lineage>
        <taxon>unclassified sequences</taxon>
        <taxon>metagenomes</taxon>
        <taxon>ecological metagenomes</taxon>
    </lineage>
</organism>
<dbReference type="PANTHER" id="PTHR43788:SF6">
    <property type="entry name" value="DNA HELICASE B"/>
    <property type="match status" value="1"/>
</dbReference>
<dbReference type="InterPro" id="IPR050534">
    <property type="entry name" value="Coronavir_polyprotein_1ab"/>
</dbReference>
<evidence type="ECO:0000313" key="5">
    <source>
        <dbReference type="EMBL" id="GAF77739.1"/>
    </source>
</evidence>
<dbReference type="InterPro" id="IPR041451">
    <property type="entry name" value="RecD2_SH13"/>
</dbReference>
<dbReference type="Gene3D" id="2.30.30.940">
    <property type="match status" value="1"/>
</dbReference>
<dbReference type="InterPro" id="IPR027417">
    <property type="entry name" value="P-loop_NTPase"/>
</dbReference>
<protein>
    <recommendedName>
        <fullName evidence="6">UvrD-like helicase C-terminal domain-containing protein</fullName>
    </recommendedName>
</protein>
<dbReference type="SUPFAM" id="SSF52540">
    <property type="entry name" value="P-loop containing nucleoside triphosphate hydrolases"/>
    <property type="match status" value="2"/>
</dbReference>
<evidence type="ECO:0000259" key="4">
    <source>
        <dbReference type="Pfam" id="PF18335"/>
    </source>
</evidence>
<proteinExistence type="predicted"/>
<dbReference type="CDD" id="cd17933">
    <property type="entry name" value="DEXSc_RecD-like"/>
    <property type="match status" value="1"/>
</dbReference>
<evidence type="ECO:0000256" key="2">
    <source>
        <dbReference type="ARBA" id="ARBA00022840"/>
    </source>
</evidence>
<feature type="domain" description="ATP-dependent RecD2 DNA helicase SH3" evidence="4">
    <location>
        <begin position="324"/>
        <end position="399"/>
    </location>
</feature>
<evidence type="ECO:0000256" key="1">
    <source>
        <dbReference type="ARBA" id="ARBA00022741"/>
    </source>
</evidence>
<dbReference type="GO" id="GO:0005524">
    <property type="term" value="F:ATP binding"/>
    <property type="evidence" value="ECO:0007669"/>
    <property type="project" value="UniProtKB-KW"/>
</dbReference>
<dbReference type="PANTHER" id="PTHR43788">
    <property type="entry name" value="DNA2/NAM7 HELICASE FAMILY MEMBER"/>
    <property type="match status" value="1"/>
</dbReference>
<feature type="domain" description="UvrD-like helicase C-terminal" evidence="3">
    <location>
        <begin position="417"/>
        <end position="462"/>
    </location>
</feature>
<dbReference type="Gene3D" id="3.40.50.300">
    <property type="entry name" value="P-loop containing nucleotide triphosphate hydrolases"/>
    <property type="match status" value="2"/>
</dbReference>
<dbReference type="GO" id="GO:0003678">
    <property type="term" value="F:DNA helicase activity"/>
    <property type="evidence" value="ECO:0007669"/>
    <property type="project" value="UniProtKB-ARBA"/>
</dbReference>
<dbReference type="Pfam" id="PF18335">
    <property type="entry name" value="SH3_13"/>
    <property type="match status" value="1"/>
</dbReference>
<name>X0S9P8_9ZZZZ</name>
<dbReference type="AlphaFoldDB" id="X0S9P8"/>
<dbReference type="CDD" id="cd18809">
    <property type="entry name" value="SF1_C_RecD"/>
    <property type="match status" value="1"/>
</dbReference>
<sequence length="505" mass="57703">MENDITQKPQDYKAIIPKTIKDNLDLLVPVKEVNGESQTYIYLKPIWEKEKAIAKYLYDRREHKDVKGDCNDEDIIKAEEDLRRLTGKSLILDDSQKEAVKSAFNHKITVITGSGGTGKSTICRCIYYLAHEKGLSVRMMSPTGKAAQVLSDKTKGHAATIHRSLKMMPGEDYGREDIKEDIVIVDEFSMVGLDTLFAVLNALEENLWCNIVFVGDSNQLPSVSPGNFLSDIVEADCANVVMLEQIHRQDENSYISLIANDIAESKRVEEIPAEASDIKWIDINPNTFADRMPDVIKKYMKKRDINDLQIMAPMYRGDCGVNKINEEIQKMMAELNGTQDKYLKKHFKLFHVGDRVIQTKNNYDKQIFNGDMGIVVDLGRKVLDPSKSDQKEDFIVVNFYGDDITFFGDDEISNLQLAWCITVHKYQGSQSPYIIFVMAGEAHNMMSKELVYTAFTRAEKFLCIYGNIKMLRKAPHESVVKKRYTNMVNIVKEMRENRKILQVME</sequence>